<feature type="signal peptide" evidence="1">
    <location>
        <begin position="1"/>
        <end position="22"/>
    </location>
</feature>
<dbReference type="Pfam" id="PF03413">
    <property type="entry name" value="PepSY"/>
    <property type="match status" value="1"/>
</dbReference>
<evidence type="ECO:0000256" key="1">
    <source>
        <dbReference type="SAM" id="SignalP"/>
    </source>
</evidence>
<dbReference type="PROSITE" id="PS51257">
    <property type="entry name" value="PROKAR_LIPOPROTEIN"/>
    <property type="match status" value="1"/>
</dbReference>
<dbReference type="Proteomes" id="UP001519287">
    <property type="component" value="Unassembled WGS sequence"/>
</dbReference>
<accession>A0ABS4J962</accession>
<proteinExistence type="predicted"/>
<evidence type="ECO:0000259" key="2">
    <source>
        <dbReference type="Pfam" id="PF03413"/>
    </source>
</evidence>
<keyword evidence="1" id="KW-0732">Signal</keyword>
<dbReference type="RefSeq" id="WP_209978742.1">
    <property type="nucleotide sequence ID" value="NZ_JAGGLB010000048.1"/>
</dbReference>
<dbReference type="InterPro" id="IPR025711">
    <property type="entry name" value="PepSY"/>
</dbReference>
<protein>
    <submittedName>
        <fullName evidence="3">Membrane protein YkoI</fullName>
    </submittedName>
</protein>
<comment type="caution">
    <text evidence="3">The sequence shown here is derived from an EMBL/GenBank/DDBJ whole genome shotgun (WGS) entry which is preliminary data.</text>
</comment>
<gene>
    <name evidence="3" type="ORF">J2Z66_008027</name>
</gene>
<name>A0ABS4J962_9BACL</name>
<reference evidence="3 4" key="1">
    <citation type="submission" date="2021-03" db="EMBL/GenBank/DDBJ databases">
        <title>Genomic Encyclopedia of Type Strains, Phase IV (KMG-IV): sequencing the most valuable type-strain genomes for metagenomic binning, comparative biology and taxonomic classification.</title>
        <authorList>
            <person name="Goeker M."/>
        </authorList>
    </citation>
    <scope>NUCLEOTIDE SEQUENCE [LARGE SCALE GENOMIC DNA]</scope>
    <source>
        <strain evidence="3 4">DSM 26048</strain>
    </source>
</reference>
<sequence length="112" mass="12442">MFLRSVCLLALILMLVSVSGCKESKPTQSGVSALSKEDALQIAKQHVQDREAEWSARFAESEELEINNVKQQYAVWIVEAVFPGGNKETYRIDADSGKLLILTETEAPSQEK</sequence>
<feature type="domain" description="PepSY" evidence="2">
    <location>
        <begin position="33"/>
        <end position="100"/>
    </location>
</feature>
<dbReference type="EMBL" id="JAGGLB010000048">
    <property type="protein sequence ID" value="MBP1996381.1"/>
    <property type="molecule type" value="Genomic_DNA"/>
</dbReference>
<keyword evidence="4" id="KW-1185">Reference proteome</keyword>
<evidence type="ECO:0000313" key="3">
    <source>
        <dbReference type="EMBL" id="MBP1996381.1"/>
    </source>
</evidence>
<dbReference type="Gene3D" id="3.10.450.40">
    <property type="match status" value="1"/>
</dbReference>
<feature type="chain" id="PRO_5047447846" evidence="1">
    <location>
        <begin position="23"/>
        <end position="112"/>
    </location>
</feature>
<organism evidence="3 4">
    <name type="scientific">Paenibacillus eucommiae</name>
    <dbReference type="NCBI Taxonomy" id="1355755"/>
    <lineage>
        <taxon>Bacteria</taxon>
        <taxon>Bacillati</taxon>
        <taxon>Bacillota</taxon>
        <taxon>Bacilli</taxon>
        <taxon>Bacillales</taxon>
        <taxon>Paenibacillaceae</taxon>
        <taxon>Paenibacillus</taxon>
    </lineage>
</organism>
<evidence type="ECO:0000313" key="4">
    <source>
        <dbReference type="Proteomes" id="UP001519287"/>
    </source>
</evidence>